<keyword evidence="2" id="KW-1185">Reference proteome</keyword>
<dbReference type="Proteomes" id="UP000324832">
    <property type="component" value="Unassembled WGS sequence"/>
</dbReference>
<accession>A0A5E4PTT7</accession>
<evidence type="ECO:0000313" key="1">
    <source>
        <dbReference type="EMBL" id="VVC88510.1"/>
    </source>
</evidence>
<reference evidence="1 2" key="1">
    <citation type="submission" date="2017-07" db="EMBL/GenBank/DDBJ databases">
        <authorList>
            <person name="Talla V."/>
            <person name="Backstrom N."/>
        </authorList>
    </citation>
    <scope>NUCLEOTIDE SEQUENCE [LARGE SCALE GENOMIC DNA]</scope>
</reference>
<dbReference type="EMBL" id="FZQP02000337">
    <property type="protein sequence ID" value="VVC88510.1"/>
    <property type="molecule type" value="Genomic_DNA"/>
</dbReference>
<dbReference type="AlphaFoldDB" id="A0A5E4PTT7"/>
<gene>
    <name evidence="1" type="ORF">LSINAPIS_LOCUS1864</name>
</gene>
<protein>
    <submittedName>
        <fullName evidence="1">Uncharacterized protein</fullName>
    </submittedName>
</protein>
<proteinExistence type="predicted"/>
<name>A0A5E4PTT7_9NEOP</name>
<organism evidence="1 2">
    <name type="scientific">Leptidea sinapis</name>
    <dbReference type="NCBI Taxonomy" id="189913"/>
    <lineage>
        <taxon>Eukaryota</taxon>
        <taxon>Metazoa</taxon>
        <taxon>Ecdysozoa</taxon>
        <taxon>Arthropoda</taxon>
        <taxon>Hexapoda</taxon>
        <taxon>Insecta</taxon>
        <taxon>Pterygota</taxon>
        <taxon>Neoptera</taxon>
        <taxon>Endopterygota</taxon>
        <taxon>Lepidoptera</taxon>
        <taxon>Glossata</taxon>
        <taxon>Ditrysia</taxon>
        <taxon>Papilionoidea</taxon>
        <taxon>Pieridae</taxon>
        <taxon>Dismorphiinae</taxon>
        <taxon>Leptidea</taxon>
    </lineage>
</organism>
<evidence type="ECO:0000313" key="2">
    <source>
        <dbReference type="Proteomes" id="UP000324832"/>
    </source>
</evidence>
<sequence length="127" mass="14876">MDIELFISEIQSRPAIWDSKSDSYSNRGEKDGLEDYRNVRCICVHSIKLDVSNNYGFVFYDDVFLSKVAQLNLLRQSPLYNILILHARWEKLICIVMQHFISMDEKAYPLCNNILGFKFSTLRTTLM</sequence>